<dbReference type="Proteomes" id="UP001215151">
    <property type="component" value="Unassembled WGS sequence"/>
</dbReference>
<dbReference type="PANTHER" id="PTHR10209:SF881">
    <property type="entry name" value="FI07970P-RELATED"/>
    <property type="match status" value="1"/>
</dbReference>
<dbReference type="EMBL" id="JAPEVG010000003">
    <property type="protein sequence ID" value="KAJ8501942.1"/>
    <property type="molecule type" value="Genomic_DNA"/>
</dbReference>
<dbReference type="InterPro" id="IPR005123">
    <property type="entry name" value="Oxoglu/Fe-dep_dioxygenase_dom"/>
</dbReference>
<evidence type="ECO:0000256" key="4">
    <source>
        <dbReference type="ARBA" id="ARBA00023004"/>
    </source>
</evidence>
<organism evidence="7 8">
    <name type="scientific">Trametes cubensis</name>
    <dbReference type="NCBI Taxonomy" id="1111947"/>
    <lineage>
        <taxon>Eukaryota</taxon>
        <taxon>Fungi</taxon>
        <taxon>Dikarya</taxon>
        <taxon>Basidiomycota</taxon>
        <taxon>Agaricomycotina</taxon>
        <taxon>Agaricomycetes</taxon>
        <taxon>Polyporales</taxon>
        <taxon>Polyporaceae</taxon>
        <taxon>Trametes</taxon>
    </lineage>
</organism>
<keyword evidence="4 5" id="KW-0408">Iron</keyword>
<feature type="domain" description="Fe2OG dioxygenase" evidence="6">
    <location>
        <begin position="311"/>
        <end position="423"/>
    </location>
</feature>
<dbReference type="GO" id="GO:0016491">
    <property type="term" value="F:oxidoreductase activity"/>
    <property type="evidence" value="ECO:0007669"/>
    <property type="project" value="UniProtKB-KW"/>
</dbReference>
<evidence type="ECO:0000313" key="8">
    <source>
        <dbReference type="Proteomes" id="UP001215151"/>
    </source>
</evidence>
<keyword evidence="8" id="KW-1185">Reference proteome</keyword>
<evidence type="ECO:0000256" key="2">
    <source>
        <dbReference type="ARBA" id="ARBA00022723"/>
    </source>
</evidence>
<sequence>MVVCTHCLFCAAEKAKACSHGKTSYVGPYLQQLIISSFHAYKKTIDPSAGWPSLIVIIIAPVQYTDSHPTSINNATVWIAVAPEPAQHHAVYLSKPSCTLPPIATSTNETAAQAPAPLVAERKVVLGEAAGIPIIDFSGFLDDTAKDEVAKAVIESFKRWGFVYLKNFGLPTEQVDEMFNWASAAFTLLQSKQFFAQPREVKMLAPHPGIPHINRGYIPPGIEKFTQSNDSEEVAEIRHKEPDVIENFSCGHDDSILGKNIWLPEGVLPGFNEACQQFYWKCYGVEISILKAIAVALGLPEDYLAKSHSGRDQSLRLMHYPSVPAQKLVDGEISRIGAHSDFSSITLLFQDDVGGLEVENPDRPGEFISVPPVPRAVLVNAGDFMQRWSNDQIRSALHRVRAPPGMTDGMTPDRYSIPYFCSTDFDLTVDCLPGTYSETNPKKYEPITAGEYITQRLASLYHK</sequence>
<accession>A0AAD7U632</accession>
<dbReference type="AlphaFoldDB" id="A0AAD7U632"/>
<protein>
    <recommendedName>
        <fullName evidence="6">Fe2OG dioxygenase domain-containing protein</fullName>
    </recommendedName>
</protein>
<dbReference type="PANTHER" id="PTHR10209">
    <property type="entry name" value="OXIDOREDUCTASE, 2OG-FE II OXYGENASE FAMILY PROTEIN"/>
    <property type="match status" value="1"/>
</dbReference>
<evidence type="ECO:0000256" key="3">
    <source>
        <dbReference type="ARBA" id="ARBA00023002"/>
    </source>
</evidence>
<dbReference type="InterPro" id="IPR027443">
    <property type="entry name" value="IPNS-like_sf"/>
</dbReference>
<keyword evidence="3 5" id="KW-0560">Oxidoreductase</keyword>
<dbReference type="Gene3D" id="2.60.120.330">
    <property type="entry name" value="B-lactam Antibiotic, Isopenicillin N Synthase, Chain"/>
    <property type="match status" value="1"/>
</dbReference>
<evidence type="ECO:0000256" key="5">
    <source>
        <dbReference type="RuleBase" id="RU003682"/>
    </source>
</evidence>
<name>A0AAD7U632_9APHY</name>
<proteinExistence type="inferred from homology"/>
<dbReference type="Pfam" id="PF14226">
    <property type="entry name" value="DIOX_N"/>
    <property type="match status" value="1"/>
</dbReference>
<dbReference type="Pfam" id="PF03171">
    <property type="entry name" value="2OG-FeII_Oxy"/>
    <property type="match status" value="1"/>
</dbReference>
<reference evidence="7" key="1">
    <citation type="submission" date="2022-11" db="EMBL/GenBank/DDBJ databases">
        <title>Genome Sequence of Cubamyces cubensis.</title>
        <authorList>
            <person name="Buettner E."/>
        </authorList>
    </citation>
    <scope>NUCLEOTIDE SEQUENCE</scope>
    <source>
        <strain evidence="7">MPL-01</strain>
    </source>
</reference>
<dbReference type="SUPFAM" id="SSF51197">
    <property type="entry name" value="Clavaminate synthase-like"/>
    <property type="match status" value="1"/>
</dbReference>
<dbReference type="GO" id="GO:0046872">
    <property type="term" value="F:metal ion binding"/>
    <property type="evidence" value="ECO:0007669"/>
    <property type="project" value="UniProtKB-KW"/>
</dbReference>
<dbReference type="PROSITE" id="PS51471">
    <property type="entry name" value="FE2OG_OXY"/>
    <property type="match status" value="1"/>
</dbReference>
<evidence type="ECO:0000313" key="7">
    <source>
        <dbReference type="EMBL" id="KAJ8501942.1"/>
    </source>
</evidence>
<dbReference type="PRINTS" id="PR00682">
    <property type="entry name" value="IPNSYNTHASE"/>
</dbReference>
<dbReference type="InterPro" id="IPR026992">
    <property type="entry name" value="DIOX_N"/>
</dbReference>
<evidence type="ECO:0000256" key="1">
    <source>
        <dbReference type="ARBA" id="ARBA00008056"/>
    </source>
</evidence>
<gene>
    <name evidence="7" type="ORF">ONZ51_g341</name>
</gene>
<comment type="similarity">
    <text evidence="1 5">Belongs to the iron/ascorbate-dependent oxidoreductase family.</text>
</comment>
<dbReference type="InterPro" id="IPR044861">
    <property type="entry name" value="IPNS-like_FE2OG_OXY"/>
</dbReference>
<keyword evidence="2 5" id="KW-0479">Metal-binding</keyword>
<evidence type="ECO:0000259" key="6">
    <source>
        <dbReference type="PROSITE" id="PS51471"/>
    </source>
</evidence>
<comment type="caution">
    <text evidence="7">The sequence shown here is derived from an EMBL/GenBank/DDBJ whole genome shotgun (WGS) entry which is preliminary data.</text>
</comment>